<sequence length="163" mass="19279">MTVIEQNLHQLDLIRLILRQVQPEHYRQVKDWPGEPSVGKHIRHVLDHYQQLWLASDSQQLDYRLRLRDEGTQSDPQKALHWIERLQTWLQCLEADELDTQLSYQFAEGTTFTSLQRELDFVASHAVHHLALIHAMLEPWGYPWPEEAGVHSSTREYHKRCAP</sequence>
<keyword evidence="3" id="KW-1185">Reference proteome</keyword>
<accession>A0A1H3XRU6</accession>
<dbReference type="SUPFAM" id="SSF109854">
    <property type="entry name" value="DinB/YfiT-like putative metalloenzymes"/>
    <property type="match status" value="1"/>
</dbReference>
<dbReference type="Pfam" id="PF12867">
    <property type="entry name" value="DinB_2"/>
    <property type="match status" value="1"/>
</dbReference>
<evidence type="ECO:0000259" key="1">
    <source>
        <dbReference type="Pfam" id="PF12867"/>
    </source>
</evidence>
<dbReference type="AlphaFoldDB" id="A0A1H3XRU6"/>
<dbReference type="STRING" id="152573.SAMN04488051_101368"/>
<feature type="domain" description="DinB-like" evidence="1">
    <location>
        <begin position="17"/>
        <end position="133"/>
    </location>
</feature>
<dbReference type="Gene3D" id="1.20.120.450">
    <property type="entry name" value="dinb family like domain"/>
    <property type="match status" value="1"/>
</dbReference>
<dbReference type="InterPro" id="IPR034660">
    <property type="entry name" value="DinB/YfiT-like"/>
</dbReference>
<evidence type="ECO:0000313" key="3">
    <source>
        <dbReference type="Proteomes" id="UP000198773"/>
    </source>
</evidence>
<dbReference type="PANTHER" id="PTHR39473:SF1">
    <property type="entry name" value="DINB-LIKE DOMAIN-CONTAINING PROTEIN"/>
    <property type="match status" value="1"/>
</dbReference>
<organism evidence="2 3">
    <name type="scientific">Alkalimonas amylolytica</name>
    <dbReference type="NCBI Taxonomy" id="152573"/>
    <lineage>
        <taxon>Bacteria</taxon>
        <taxon>Pseudomonadati</taxon>
        <taxon>Pseudomonadota</taxon>
        <taxon>Gammaproteobacteria</taxon>
        <taxon>Alkalimonas</taxon>
    </lineage>
</organism>
<evidence type="ECO:0000313" key="2">
    <source>
        <dbReference type="EMBL" id="SEA02185.1"/>
    </source>
</evidence>
<dbReference type="Proteomes" id="UP000198773">
    <property type="component" value="Unassembled WGS sequence"/>
</dbReference>
<gene>
    <name evidence="2" type="ORF">SAMN04488051_101368</name>
</gene>
<proteinExistence type="predicted"/>
<dbReference type="RefSeq" id="WP_091338573.1">
    <property type="nucleotide sequence ID" value="NZ_FNRM01000001.1"/>
</dbReference>
<dbReference type="EMBL" id="FNRM01000001">
    <property type="protein sequence ID" value="SEA02185.1"/>
    <property type="molecule type" value="Genomic_DNA"/>
</dbReference>
<dbReference type="OrthoDB" id="1162179at2"/>
<dbReference type="PANTHER" id="PTHR39473">
    <property type="match status" value="1"/>
</dbReference>
<dbReference type="InterPro" id="IPR024775">
    <property type="entry name" value="DinB-like"/>
</dbReference>
<name>A0A1H3XRU6_ALKAM</name>
<protein>
    <submittedName>
        <fullName evidence="2">DinB superfamily protein</fullName>
    </submittedName>
</protein>
<reference evidence="2 3" key="1">
    <citation type="submission" date="2016-10" db="EMBL/GenBank/DDBJ databases">
        <authorList>
            <person name="de Groot N.N."/>
        </authorList>
    </citation>
    <scope>NUCLEOTIDE SEQUENCE [LARGE SCALE GENOMIC DNA]</scope>
    <source>
        <strain evidence="2 3">CGMCC 1.3430</strain>
    </source>
</reference>